<dbReference type="AlphaFoldDB" id="A0A8J5FF43"/>
<reference evidence="1 2" key="1">
    <citation type="submission" date="2020-08" db="EMBL/GenBank/DDBJ databases">
        <title>Plant Genome Project.</title>
        <authorList>
            <person name="Zhang R.-G."/>
        </authorList>
    </citation>
    <scope>NUCLEOTIDE SEQUENCE [LARGE SCALE GENOMIC DNA]</scope>
    <source>
        <tissue evidence="1">Rhizome</tissue>
    </source>
</reference>
<dbReference type="Proteomes" id="UP000734854">
    <property type="component" value="Unassembled WGS sequence"/>
</dbReference>
<protein>
    <submittedName>
        <fullName evidence="1">Uncharacterized protein</fullName>
    </submittedName>
</protein>
<proteinExistence type="predicted"/>
<organism evidence="1 2">
    <name type="scientific">Zingiber officinale</name>
    <name type="common">Ginger</name>
    <name type="synonym">Amomum zingiber</name>
    <dbReference type="NCBI Taxonomy" id="94328"/>
    <lineage>
        <taxon>Eukaryota</taxon>
        <taxon>Viridiplantae</taxon>
        <taxon>Streptophyta</taxon>
        <taxon>Embryophyta</taxon>
        <taxon>Tracheophyta</taxon>
        <taxon>Spermatophyta</taxon>
        <taxon>Magnoliopsida</taxon>
        <taxon>Liliopsida</taxon>
        <taxon>Zingiberales</taxon>
        <taxon>Zingiberaceae</taxon>
        <taxon>Zingiber</taxon>
    </lineage>
</organism>
<comment type="caution">
    <text evidence="1">The sequence shown here is derived from an EMBL/GenBank/DDBJ whole genome shotgun (WGS) entry which is preliminary data.</text>
</comment>
<evidence type="ECO:0000313" key="2">
    <source>
        <dbReference type="Proteomes" id="UP000734854"/>
    </source>
</evidence>
<keyword evidence="2" id="KW-1185">Reference proteome</keyword>
<name>A0A8J5FF43_ZINOF</name>
<accession>A0A8J5FF43</accession>
<sequence length="297" mass="33675">MGTQWNEAKKWNQPWEGSYLKASRIKIPDLQSNAEANRRDSRPLRVIDSFLHFRKKPLNWRRLGFVGGEGDGEMGKELLAIDAEDGELGDWVVRDGNDHVFHVDVSILYMSFVFLLIVSESAITADIFLNKNWEEVCISLNDSFDFPEDPTGKFDELKKFVRSNQEMCKWIGGCDQWKELGSHSVECSKAINFCRKHRANYKFVLENVLQQEGVSSGGIGELGIERGIIELGIEDGKELELGNALASLGGRVDEFIMEVADEYGVLMKLASTQISCWFFPVQLRVPVLSTRSNFEQI</sequence>
<gene>
    <name evidence="1" type="ORF">ZIOFF_059388</name>
</gene>
<evidence type="ECO:0000313" key="1">
    <source>
        <dbReference type="EMBL" id="KAG6482750.1"/>
    </source>
</evidence>
<dbReference type="EMBL" id="JACMSC010000016">
    <property type="protein sequence ID" value="KAG6482750.1"/>
    <property type="molecule type" value="Genomic_DNA"/>
</dbReference>